<evidence type="ECO:0000313" key="1">
    <source>
        <dbReference type="EMBL" id="KAB2602877.1"/>
    </source>
</evidence>
<dbReference type="EMBL" id="SMOL01000695">
    <property type="protein sequence ID" value="KAB2602877.1"/>
    <property type="molecule type" value="Genomic_DNA"/>
</dbReference>
<accession>A0A5N5FIW6</accession>
<reference evidence="1 2" key="1">
    <citation type="submission" date="2019-09" db="EMBL/GenBank/DDBJ databases">
        <authorList>
            <person name="Ou C."/>
        </authorList>
    </citation>
    <scope>NUCLEOTIDE SEQUENCE [LARGE SCALE GENOMIC DNA]</scope>
    <source>
        <strain evidence="1">S2</strain>
        <tissue evidence="1">Leaf</tissue>
    </source>
</reference>
<gene>
    <name evidence="1" type="ORF">D8674_003882</name>
</gene>
<reference evidence="2" key="2">
    <citation type="submission" date="2019-10" db="EMBL/GenBank/DDBJ databases">
        <title>A de novo genome assembly of a pear dwarfing rootstock.</title>
        <authorList>
            <person name="Wang F."/>
            <person name="Wang J."/>
            <person name="Li S."/>
            <person name="Zhang Y."/>
            <person name="Fang M."/>
            <person name="Ma L."/>
            <person name="Zhao Y."/>
            <person name="Jiang S."/>
        </authorList>
    </citation>
    <scope>NUCLEOTIDE SEQUENCE [LARGE SCALE GENOMIC DNA]</scope>
</reference>
<reference evidence="1 2" key="3">
    <citation type="submission" date="2019-11" db="EMBL/GenBank/DDBJ databases">
        <title>A de novo genome assembly of a pear dwarfing rootstock.</title>
        <authorList>
            <person name="Wang F."/>
            <person name="Wang J."/>
            <person name="Li S."/>
            <person name="Zhang Y."/>
            <person name="Fang M."/>
            <person name="Ma L."/>
            <person name="Zhao Y."/>
            <person name="Jiang S."/>
        </authorList>
    </citation>
    <scope>NUCLEOTIDE SEQUENCE [LARGE SCALE GENOMIC DNA]</scope>
    <source>
        <strain evidence="1">S2</strain>
        <tissue evidence="1">Leaf</tissue>
    </source>
</reference>
<name>A0A5N5FIW6_9ROSA</name>
<comment type="caution">
    <text evidence="1">The sequence shown here is derived from an EMBL/GenBank/DDBJ whole genome shotgun (WGS) entry which is preliminary data.</text>
</comment>
<evidence type="ECO:0000313" key="2">
    <source>
        <dbReference type="Proteomes" id="UP000327157"/>
    </source>
</evidence>
<dbReference type="Proteomes" id="UP000327157">
    <property type="component" value="Chromosome 10"/>
</dbReference>
<proteinExistence type="predicted"/>
<protein>
    <submittedName>
        <fullName evidence="1">Uncharacterized protein</fullName>
    </submittedName>
</protein>
<dbReference type="AlphaFoldDB" id="A0A5N5FIW6"/>
<keyword evidence="2" id="KW-1185">Reference proteome</keyword>
<organism evidence="1 2">
    <name type="scientific">Pyrus ussuriensis x Pyrus communis</name>
    <dbReference type="NCBI Taxonomy" id="2448454"/>
    <lineage>
        <taxon>Eukaryota</taxon>
        <taxon>Viridiplantae</taxon>
        <taxon>Streptophyta</taxon>
        <taxon>Embryophyta</taxon>
        <taxon>Tracheophyta</taxon>
        <taxon>Spermatophyta</taxon>
        <taxon>Magnoliopsida</taxon>
        <taxon>eudicotyledons</taxon>
        <taxon>Gunneridae</taxon>
        <taxon>Pentapetalae</taxon>
        <taxon>rosids</taxon>
        <taxon>fabids</taxon>
        <taxon>Rosales</taxon>
        <taxon>Rosaceae</taxon>
        <taxon>Amygdaloideae</taxon>
        <taxon>Maleae</taxon>
        <taxon>Pyrus</taxon>
    </lineage>
</organism>
<sequence>MFEDELNVMPPGMKDDCMTLVDLEDDLILCFPQPASSKEDDGTMGGTMTTSTAFRLTKIKRYVKAEGARSSRMVYDNN</sequence>